<dbReference type="Gene3D" id="3.40.50.720">
    <property type="entry name" value="NAD(P)-binding Rossmann-like Domain"/>
    <property type="match status" value="1"/>
</dbReference>
<proteinExistence type="inferred from homology"/>
<comment type="caution">
    <text evidence="2">The sequence shown here is derived from an EMBL/GenBank/DDBJ whole genome shotgun (WGS) entry which is preliminary data.</text>
</comment>
<evidence type="ECO:0000256" key="1">
    <source>
        <dbReference type="ARBA" id="ARBA00006484"/>
    </source>
</evidence>
<reference evidence="2" key="1">
    <citation type="submission" date="2020-10" db="EMBL/GenBank/DDBJ databases">
        <title>Ca. Dormibacterota MAGs.</title>
        <authorList>
            <person name="Montgomery K."/>
        </authorList>
    </citation>
    <scope>NUCLEOTIDE SEQUENCE [LARGE SCALE GENOMIC DNA]</scope>
    <source>
        <strain evidence="2">SC8812_S17_10</strain>
    </source>
</reference>
<dbReference type="GO" id="GO:0016616">
    <property type="term" value="F:oxidoreductase activity, acting on the CH-OH group of donors, NAD or NADP as acceptor"/>
    <property type="evidence" value="ECO:0007669"/>
    <property type="project" value="TreeGrafter"/>
</dbReference>
<dbReference type="InterPro" id="IPR036291">
    <property type="entry name" value="NAD(P)-bd_dom_sf"/>
</dbReference>
<dbReference type="PRINTS" id="PR00081">
    <property type="entry name" value="GDHRDH"/>
</dbReference>
<dbReference type="PANTHER" id="PTHR42760">
    <property type="entry name" value="SHORT-CHAIN DEHYDROGENASES/REDUCTASES FAMILY MEMBER"/>
    <property type="match status" value="1"/>
</dbReference>
<dbReference type="Pfam" id="PF00106">
    <property type="entry name" value="adh_short"/>
    <property type="match status" value="1"/>
</dbReference>
<sequence>MATNVAIVTGASSGMGRACAEKFAAEGWTVGALDIQASAPSDRTTKLPGQIIELSADVSRRDSVTAAFSELVSRAGPPTVCVNAAGVYPVTTFESANADLYRHIFDVNVLGIVLVSQAAVAALPEDGVGSIVNFASATAYIPTPVQSCTGRPRRLSFT</sequence>
<keyword evidence="3" id="KW-1185">Reference proteome</keyword>
<dbReference type="SUPFAM" id="SSF51735">
    <property type="entry name" value="NAD(P)-binding Rossmann-fold domains"/>
    <property type="match status" value="1"/>
</dbReference>
<name>A0A934K3C2_9BACT</name>
<evidence type="ECO:0000313" key="3">
    <source>
        <dbReference type="Proteomes" id="UP000612893"/>
    </source>
</evidence>
<dbReference type="InterPro" id="IPR002347">
    <property type="entry name" value="SDR_fam"/>
</dbReference>
<evidence type="ECO:0000313" key="2">
    <source>
        <dbReference type="EMBL" id="MBJ7600866.1"/>
    </source>
</evidence>
<dbReference type="CDD" id="cd05233">
    <property type="entry name" value="SDR_c"/>
    <property type="match status" value="1"/>
</dbReference>
<dbReference type="EMBL" id="JAEKNR010000225">
    <property type="protein sequence ID" value="MBJ7600866.1"/>
    <property type="molecule type" value="Genomic_DNA"/>
</dbReference>
<accession>A0A934K3C2</accession>
<comment type="similarity">
    <text evidence="1">Belongs to the short-chain dehydrogenases/reductases (SDR) family.</text>
</comment>
<gene>
    <name evidence="2" type="ORF">JF922_22710</name>
</gene>
<dbReference type="Proteomes" id="UP000612893">
    <property type="component" value="Unassembled WGS sequence"/>
</dbReference>
<organism evidence="2 3">
    <name type="scientific">Candidatus Nephthysia bennettiae</name>
    <dbReference type="NCBI Taxonomy" id="3127016"/>
    <lineage>
        <taxon>Bacteria</taxon>
        <taxon>Bacillati</taxon>
        <taxon>Candidatus Dormiibacterota</taxon>
        <taxon>Candidatus Dormibacteria</taxon>
        <taxon>Candidatus Dormibacterales</taxon>
        <taxon>Candidatus Dormibacteraceae</taxon>
        <taxon>Candidatus Nephthysia</taxon>
    </lineage>
</organism>
<dbReference type="AlphaFoldDB" id="A0A934K3C2"/>
<protein>
    <submittedName>
        <fullName evidence="2">SDR family oxidoreductase</fullName>
    </submittedName>
</protein>